<gene>
    <name evidence="2" type="ORF">SAMN04490178_14118</name>
</gene>
<sequence>MNNPDLDVSKKDGKVINCLHCNNETYMHLISTYNRFWNSEENLIWEDDTWNLFLCPVCSGVTLEHISIFSEDLDYEYSPLHDEPVRKPRIAILYPAKAINSLPAPHEDLPDELLADYEEARSIAHLSPRGSAALLRLVLQKLSKHLGAKGTNINEDIKYLVNEGLPQRLQQAFDIVRIIGNNAVHPGYIDLNDNIEIVHKLFTLINIITEHLITQPKMISKLYDDLPKGQLKSIEKRNKTTKP</sequence>
<reference evidence="2 3" key="1">
    <citation type="submission" date="2016-10" db="EMBL/GenBank/DDBJ databases">
        <authorList>
            <person name="de Groot N.N."/>
        </authorList>
    </citation>
    <scope>NUCLEOTIDE SEQUENCE [LARGE SCALE GENOMIC DNA]</scope>
    <source>
        <strain evidence="2 3">DSM 13305</strain>
    </source>
</reference>
<protein>
    <recommendedName>
        <fullName evidence="1">DUF4145 domain-containing protein</fullName>
    </recommendedName>
</protein>
<evidence type="ECO:0000313" key="3">
    <source>
        <dbReference type="Proteomes" id="UP000198847"/>
    </source>
</evidence>
<dbReference type="InterPro" id="IPR025285">
    <property type="entry name" value="DUF4145"/>
</dbReference>
<accession>A0A1H8Y418</accession>
<name>A0A1H8Y418_9FIRM</name>
<feature type="domain" description="DUF4145" evidence="1">
    <location>
        <begin position="118"/>
        <end position="197"/>
    </location>
</feature>
<dbReference type="AlphaFoldDB" id="A0A1H8Y418"/>
<dbReference type="STRING" id="112903.SAMN04490178_14118"/>
<dbReference type="Proteomes" id="UP000198847">
    <property type="component" value="Unassembled WGS sequence"/>
</dbReference>
<evidence type="ECO:0000313" key="2">
    <source>
        <dbReference type="EMBL" id="SEP46849.1"/>
    </source>
</evidence>
<organism evidence="2 3">
    <name type="scientific">Propionispora vibrioides</name>
    <dbReference type="NCBI Taxonomy" id="112903"/>
    <lineage>
        <taxon>Bacteria</taxon>
        <taxon>Bacillati</taxon>
        <taxon>Bacillota</taxon>
        <taxon>Negativicutes</taxon>
        <taxon>Selenomonadales</taxon>
        <taxon>Sporomusaceae</taxon>
        <taxon>Propionispora</taxon>
    </lineage>
</organism>
<proteinExistence type="predicted"/>
<keyword evidence="3" id="KW-1185">Reference proteome</keyword>
<dbReference type="Pfam" id="PF13643">
    <property type="entry name" value="DUF4145"/>
    <property type="match status" value="1"/>
</dbReference>
<dbReference type="RefSeq" id="WP_218140743.1">
    <property type="nucleotide sequence ID" value="NZ_FODY01000041.1"/>
</dbReference>
<dbReference type="EMBL" id="FODY01000041">
    <property type="protein sequence ID" value="SEP46849.1"/>
    <property type="molecule type" value="Genomic_DNA"/>
</dbReference>
<evidence type="ECO:0000259" key="1">
    <source>
        <dbReference type="Pfam" id="PF13643"/>
    </source>
</evidence>